<reference evidence="1 2" key="1">
    <citation type="journal article" date="2010" name="J. Bacteriol.">
        <title>Genome sequences of Oceanicola granulosus HTCC2516(T) and Oceanicola batsensis HTCC2597(TDelta).</title>
        <authorList>
            <person name="Thrash J.C."/>
            <person name="Cho J.C."/>
            <person name="Vergin K.L."/>
            <person name="Giovannoni S.J."/>
        </authorList>
    </citation>
    <scope>NUCLEOTIDE SEQUENCE [LARGE SCALE GENOMIC DNA]</scope>
    <source>
        <strain evidence="2">ATCC BAA-861 / DSM 15982 / KCTC 12143 / HTCC2516</strain>
    </source>
</reference>
<dbReference type="eggNOG" id="ENOG5033FHA">
    <property type="taxonomic scope" value="Bacteria"/>
</dbReference>
<keyword evidence="1" id="KW-0456">Lyase</keyword>
<dbReference type="EMBL" id="AAOT01000056">
    <property type="protein sequence ID" value="EAR49620.1"/>
    <property type="molecule type" value="Genomic_DNA"/>
</dbReference>
<evidence type="ECO:0000313" key="1">
    <source>
        <dbReference type="EMBL" id="EAR49620.1"/>
    </source>
</evidence>
<name>Q2CAC2_OCEGH</name>
<sequence>MDNVSFGDIRYNAALGAFEARVDIARNGRTFRYPCRMNGPLDMNASDVRAGLARHAMRMSDSGDLRSVI</sequence>
<gene>
    <name evidence="1" type="ORF">OG2516_12561</name>
</gene>
<dbReference type="Proteomes" id="UP000003635">
    <property type="component" value="Unassembled WGS sequence"/>
</dbReference>
<keyword evidence="2" id="KW-1185">Reference proteome</keyword>
<comment type="caution">
    <text evidence="1">The sequence shown here is derived from an EMBL/GenBank/DDBJ whole genome shotgun (WGS) entry which is preliminary data.</text>
</comment>
<dbReference type="AlphaFoldDB" id="Q2CAC2"/>
<dbReference type="EC" id="4.1.1.23" evidence="1"/>
<organism evidence="1 2">
    <name type="scientific">Oceanicola granulosus (strain ATCC BAA-861 / DSM 15982 / KCTC 12143 / HTCC2516)</name>
    <dbReference type="NCBI Taxonomy" id="314256"/>
    <lineage>
        <taxon>Bacteria</taxon>
        <taxon>Pseudomonadati</taxon>
        <taxon>Pseudomonadota</taxon>
        <taxon>Alphaproteobacteria</taxon>
        <taxon>Rhodobacterales</taxon>
        <taxon>Roseobacteraceae</taxon>
        <taxon>Oceanicola</taxon>
    </lineage>
</organism>
<protein>
    <submittedName>
        <fullName evidence="1">Orotidine 5'-phosphate decarboxylase</fullName>
        <ecNumber evidence="1">4.1.1.23</ecNumber>
    </submittedName>
</protein>
<accession>Q2CAC2</accession>
<evidence type="ECO:0000313" key="2">
    <source>
        <dbReference type="Proteomes" id="UP000003635"/>
    </source>
</evidence>
<dbReference type="OrthoDB" id="7863406at2"/>
<proteinExistence type="predicted"/>
<dbReference type="HOGENOM" id="CLU_2771800_0_0_5"/>
<dbReference type="GO" id="GO:0004590">
    <property type="term" value="F:orotidine-5'-phosphate decarboxylase activity"/>
    <property type="evidence" value="ECO:0007669"/>
    <property type="project" value="UniProtKB-EC"/>
</dbReference>
<dbReference type="RefSeq" id="WP_007256030.1">
    <property type="nucleotide sequence ID" value="NZ_CH724107.1"/>
</dbReference>